<accession>A0A0A3J833</accession>
<keyword evidence="2 3" id="KW-0378">Hydrolase</keyword>
<dbReference type="PROSITE" id="PS51462">
    <property type="entry name" value="NUDIX"/>
    <property type="match status" value="1"/>
</dbReference>
<dbReference type="Proteomes" id="UP000030595">
    <property type="component" value="Unassembled WGS sequence"/>
</dbReference>
<evidence type="ECO:0000256" key="1">
    <source>
        <dbReference type="ARBA" id="ARBA00001946"/>
    </source>
</evidence>
<dbReference type="PANTHER" id="PTHR43046">
    <property type="entry name" value="GDP-MANNOSE MANNOSYL HYDROLASE"/>
    <property type="match status" value="1"/>
</dbReference>
<name>A0A0A3J833_9BACL</name>
<evidence type="ECO:0000313" key="6">
    <source>
        <dbReference type="Proteomes" id="UP000030595"/>
    </source>
</evidence>
<evidence type="ECO:0000256" key="3">
    <source>
        <dbReference type="RuleBase" id="RU003476"/>
    </source>
</evidence>
<dbReference type="eggNOG" id="COG0494">
    <property type="taxonomic scope" value="Bacteria"/>
</dbReference>
<evidence type="ECO:0000256" key="2">
    <source>
        <dbReference type="ARBA" id="ARBA00022801"/>
    </source>
</evidence>
<comment type="similarity">
    <text evidence="3">Belongs to the Nudix hydrolase family.</text>
</comment>
<feature type="domain" description="Nudix hydrolase" evidence="4">
    <location>
        <begin position="20"/>
        <end position="150"/>
    </location>
</feature>
<dbReference type="InterPro" id="IPR015797">
    <property type="entry name" value="NUDIX_hydrolase-like_dom_sf"/>
</dbReference>
<dbReference type="EMBL" id="JPVQ01000008">
    <property type="protein sequence ID" value="KGR91288.1"/>
    <property type="molecule type" value="Genomic_DNA"/>
</dbReference>
<dbReference type="InterPro" id="IPR020084">
    <property type="entry name" value="NUDIX_hydrolase_CS"/>
</dbReference>
<dbReference type="SUPFAM" id="SSF55811">
    <property type="entry name" value="Nudix"/>
    <property type="match status" value="1"/>
</dbReference>
<evidence type="ECO:0000313" key="5">
    <source>
        <dbReference type="EMBL" id="KGR91288.1"/>
    </source>
</evidence>
<dbReference type="Pfam" id="PF00293">
    <property type="entry name" value="NUDIX"/>
    <property type="match status" value="1"/>
</dbReference>
<evidence type="ECO:0000259" key="4">
    <source>
        <dbReference type="PROSITE" id="PS51462"/>
    </source>
</evidence>
<dbReference type="PANTHER" id="PTHR43046:SF2">
    <property type="entry name" value="8-OXO-DGTP DIPHOSPHATASE-RELATED"/>
    <property type="match status" value="1"/>
</dbReference>
<dbReference type="PROSITE" id="PS00893">
    <property type="entry name" value="NUDIX_BOX"/>
    <property type="match status" value="1"/>
</dbReference>
<sequence>MPEDQEYYKFLRKYVGTKPLILPGSTVIILNELGEVLLQKRPEGRWGLPGGLMNLGESFEQVAIREVLEETGLHIQNLRLLHVFSGEEFYAKAPNGDEFYGVTAVFLTNEVEGELHKHSSETIDVQYFNCRKLPDRMVGSHRRFIEQFVCS</sequence>
<dbReference type="InterPro" id="IPR020476">
    <property type="entry name" value="Nudix_hydrolase"/>
</dbReference>
<organism evidence="5 6">
    <name type="scientific">Ureibacillus massiliensis 4400831 = CIP 108448 = CCUG 49529</name>
    <dbReference type="NCBI Taxonomy" id="1211035"/>
    <lineage>
        <taxon>Bacteria</taxon>
        <taxon>Bacillati</taxon>
        <taxon>Bacillota</taxon>
        <taxon>Bacilli</taxon>
        <taxon>Bacillales</taxon>
        <taxon>Caryophanaceae</taxon>
        <taxon>Ureibacillus</taxon>
    </lineage>
</organism>
<comment type="cofactor">
    <cofactor evidence="1">
        <name>Mg(2+)</name>
        <dbReference type="ChEBI" id="CHEBI:18420"/>
    </cofactor>
</comment>
<dbReference type="InterPro" id="IPR000086">
    <property type="entry name" value="NUDIX_hydrolase_dom"/>
</dbReference>
<dbReference type="GO" id="GO:0016787">
    <property type="term" value="F:hydrolase activity"/>
    <property type="evidence" value="ECO:0007669"/>
    <property type="project" value="UniProtKB-KW"/>
</dbReference>
<dbReference type="OrthoDB" id="9787476at2"/>
<keyword evidence="6" id="KW-1185">Reference proteome</keyword>
<dbReference type="RefSeq" id="WP_036174105.1">
    <property type="nucleotide sequence ID" value="NZ_AVCZ01000008.1"/>
</dbReference>
<dbReference type="CDD" id="cd04677">
    <property type="entry name" value="NUDIX_Hydrolase"/>
    <property type="match status" value="1"/>
</dbReference>
<proteinExistence type="inferred from homology"/>
<dbReference type="AlphaFoldDB" id="A0A0A3J833"/>
<protein>
    <submittedName>
        <fullName evidence="5">DNA mismatch repair protein MutT</fullName>
    </submittedName>
</protein>
<reference evidence="5 6" key="1">
    <citation type="submission" date="2014-02" db="EMBL/GenBank/DDBJ databases">
        <title>Draft genome sequence of Lysinibacillus massiliensis CCUG 49529.</title>
        <authorList>
            <person name="Zhang F."/>
            <person name="Wang G."/>
            <person name="Zhang L."/>
        </authorList>
    </citation>
    <scope>NUCLEOTIDE SEQUENCE [LARGE SCALE GENOMIC DNA]</scope>
    <source>
        <strain evidence="5 6">CCUG 49529</strain>
    </source>
</reference>
<comment type="caution">
    <text evidence="5">The sequence shown here is derived from an EMBL/GenBank/DDBJ whole genome shotgun (WGS) entry which is preliminary data.</text>
</comment>
<dbReference type="Gene3D" id="3.90.79.10">
    <property type="entry name" value="Nucleoside Triphosphate Pyrophosphohydrolase"/>
    <property type="match status" value="1"/>
</dbReference>
<gene>
    <name evidence="5" type="ORF">CD30_06550</name>
</gene>
<dbReference type="PRINTS" id="PR00502">
    <property type="entry name" value="NUDIXFAMILY"/>
</dbReference>